<dbReference type="Proteomes" id="UP001605036">
    <property type="component" value="Unassembled WGS sequence"/>
</dbReference>
<feature type="region of interest" description="Disordered" evidence="1">
    <location>
        <begin position="82"/>
        <end position="105"/>
    </location>
</feature>
<evidence type="ECO:0000256" key="1">
    <source>
        <dbReference type="SAM" id="MobiDB-lite"/>
    </source>
</evidence>
<proteinExistence type="predicted"/>
<reference evidence="2 3" key="1">
    <citation type="submission" date="2024-09" db="EMBL/GenBank/DDBJ databases">
        <title>Chromosome-scale assembly of Riccia fluitans.</title>
        <authorList>
            <person name="Paukszto L."/>
            <person name="Sawicki J."/>
            <person name="Karawczyk K."/>
            <person name="Piernik-Szablinska J."/>
            <person name="Szczecinska M."/>
            <person name="Mazdziarz M."/>
        </authorList>
    </citation>
    <scope>NUCLEOTIDE SEQUENCE [LARGE SCALE GENOMIC DNA]</scope>
    <source>
        <strain evidence="2">Rf_01</strain>
        <tissue evidence="2">Aerial parts of the thallus</tissue>
    </source>
</reference>
<dbReference type="EMBL" id="JBHFFA010000004">
    <property type="protein sequence ID" value="KAL2628808.1"/>
    <property type="molecule type" value="Genomic_DNA"/>
</dbReference>
<keyword evidence="3" id="KW-1185">Reference proteome</keyword>
<protein>
    <submittedName>
        <fullName evidence="2">Uncharacterized protein</fullName>
    </submittedName>
</protein>
<dbReference type="AlphaFoldDB" id="A0ABD1YDQ5"/>
<organism evidence="2 3">
    <name type="scientific">Riccia fluitans</name>
    <dbReference type="NCBI Taxonomy" id="41844"/>
    <lineage>
        <taxon>Eukaryota</taxon>
        <taxon>Viridiplantae</taxon>
        <taxon>Streptophyta</taxon>
        <taxon>Embryophyta</taxon>
        <taxon>Marchantiophyta</taxon>
        <taxon>Marchantiopsida</taxon>
        <taxon>Marchantiidae</taxon>
        <taxon>Marchantiales</taxon>
        <taxon>Ricciaceae</taxon>
        <taxon>Riccia</taxon>
    </lineage>
</organism>
<name>A0ABD1YDQ5_9MARC</name>
<gene>
    <name evidence="2" type="ORF">R1flu_013494</name>
</gene>
<accession>A0ABD1YDQ5</accession>
<comment type="caution">
    <text evidence="2">The sequence shown here is derived from an EMBL/GenBank/DDBJ whole genome shotgun (WGS) entry which is preliminary data.</text>
</comment>
<sequence length="105" mass="12074">MGRKMKVDGECEFEFLTYEMKLNLGVIRLLLFLLQYAAPTGKERFCTLKRIYCSAVAFRIAEALDPSGRWIQLTETLCDPRKQFQPSIVSPDRRSEMAPSRPGLK</sequence>
<evidence type="ECO:0000313" key="3">
    <source>
        <dbReference type="Proteomes" id="UP001605036"/>
    </source>
</evidence>
<evidence type="ECO:0000313" key="2">
    <source>
        <dbReference type="EMBL" id="KAL2628808.1"/>
    </source>
</evidence>